<accession>A0AAV9WX51</accession>
<evidence type="ECO:0000313" key="3">
    <source>
        <dbReference type="Proteomes" id="UP001365542"/>
    </source>
</evidence>
<evidence type="ECO:0000256" key="1">
    <source>
        <dbReference type="SAM" id="SignalP"/>
    </source>
</evidence>
<dbReference type="AlphaFoldDB" id="A0AAV9WX51"/>
<keyword evidence="1" id="KW-0732">Signal</keyword>
<sequence>MKFSTGVITIAFLVSSALAVPHMLIERGGGNGTVKADLDITRDKYIKFHSDAKPEIINFLKTVDESVFTKISDMMKQITANPKLHATLEPKLEEINKQLLSGELPKIDKRATPSQGQDFGVTQAKYIEMNASKPDLVAFLKTVPEAVFTKIGDMMKRISANPSLGPTLNPKINEINKKLLSKQMPDITHL</sequence>
<dbReference type="EMBL" id="JAVHJO010000015">
    <property type="protein sequence ID" value="KAK6527395.1"/>
    <property type="molecule type" value="Genomic_DNA"/>
</dbReference>
<evidence type="ECO:0000313" key="2">
    <source>
        <dbReference type="EMBL" id="KAK6527395.1"/>
    </source>
</evidence>
<organism evidence="2 3">
    <name type="scientific">Orbilia ellipsospora</name>
    <dbReference type="NCBI Taxonomy" id="2528407"/>
    <lineage>
        <taxon>Eukaryota</taxon>
        <taxon>Fungi</taxon>
        <taxon>Dikarya</taxon>
        <taxon>Ascomycota</taxon>
        <taxon>Pezizomycotina</taxon>
        <taxon>Orbiliomycetes</taxon>
        <taxon>Orbiliales</taxon>
        <taxon>Orbiliaceae</taxon>
        <taxon>Orbilia</taxon>
    </lineage>
</organism>
<keyword evidence="3" id="KW-1185">Reference proteome</keyword>
<gene>
    <name evidence="2" type="ORF">TWF694_004384</name>
</gene>
<reference evidence="2 3" key="1">
    <citation type="submission" date="2019-10" db="EMBL/GenBank/DDBJ databases">
        <authorList>
            <person name="Palmer J.M."/>
        </authorList>
    </citation>
    <scope>NUCLEOTIDE SEQUENCE [LARGE SCALE GENOMIC DNA]</scope>
    <source>
        <strain evidence="2 3">TWF694</strain>
    </source>
</reference>
<dbReference type="Proteomes" id="UP001365542">
    <property type="component" value="Unassembled WGS sequence"/>
</dbReference>
<proteinExistence type="predicted"/>
<feature type="signal peptide" evidence="1">
    <location>
        <begin position="1"/>
        <end position="19"/>
    </location>
</feature>
<comment type="caution">
    <text evidence="2">The sequence shown here is derived from an EMBL/GenBank/DDBJ whole genome shotgun (WGS) entry which is preliminary data.</text>
</comment>
<feature type="chain" id="PRO_5043642621" evidence="1">
    <location>
        <begin position="20"/>
        <end position="190"/>
    </location>
</feature>
<name>A0AAV9WX51_9PEZI</name>
<protein>
    <submittedName>
        <fullName evidence="2">Uncharacterized protein</fullName>
    </submittedName>
</protein>